<proteinExistence type="predicted"/>
<feature type="domain" description="DinB-like" evidence="1">
    <location>
        <begin position="27"/>
        <end position="147"/>
    </location>
</feature>
<dbReference type="AlphaFoldDB" id="A0AAE3H5B7"/>
<dbReference type="Proteomes" id="UP001204144">
    <property type="component" value="Unassembled WGS sequence"/>
</dbReference>
<dbReference type="InterPro" id="IPR024775">
    <property type="entry name" value="DinB-like"/>
</dbReference>
<reference evidence="2 3" key="1">
    <citation type="submission" date="2018-11" db="EMBL/GenBank/DDBJ databases">
        <title>Novel bacteria species description.</title>
        <authorList>
            <person name="Han J.-H."/>
        </authorList>
    </citation>
    <scope>NUCLEOTIDE SEQUENCE [LARGE SCALE GENOMIC DNA]</scope>
    <source>
        <strain evidence="2 3">KCTC23259</strain>
    </source>
</reference>
<keyword evidence="3" id="KW-1185">Reference proteome</keyword>
<protein>
    <submittedName>
        <fullName evidence="2">DinB family protein</fullName>
    </submittedName>
</protein>
<gene>
    <name evidence="2" type="ORF">EGI31_19940</name>
</gene>
<accession>A0AAE3H5B7</accession>
<dbReference type="Pfam" id="PF12867">
    <property type="entry name" value="DinB_2"/>
    <property type="match status" value="1"/>
</dbReference>
<evidence type="ECO:0000313" key="2">
    <source>
        <dbReference type="EMBL" id="MCP9765212.1"/>
    </source>
</evidence>
<name>A0AAE3H5B7_9BACT</name>
<comment type="caution">
    <text evidence="2">The sequence shown here is derived from an EMBL/GenBank/DDBJ whole genome shotgun (WGS) entry which is preliminary data.</text>
</comment>
<organism evidence="2 3">
    <name type="scientific">Lacihabitans soyangensis</name>
    <dbReference type="NCBI Taxonomy" id="869394"/>
    <lineage>
        <taxon>Bacteria</taxon>
        <taxon>Pseudomonadati</taxon>
        <taxon>Bacteroidota</taxon>
        <taxon>Cytophagia</taxon>
        <taxon>Cytophagales</taxon>
        <taxon>Leadbetterellaceae</taxon>
        <taxon>Lacihabitans</taxon>
    </lineage>
</organism>
<sequence>MRALELIIDNLDTVFRGDAWHGPSVMEIINSLPLEKVSQVQNFSSQTIAQHIYHLAAWRKFTIEKLNDNIHYSLETEEDNWGNNEMTKPENFNELIEYLKKQHFALIAELEKYDDDILEKNVPGEYYNFYKLLNGLIQHDTYHLGMIWVLWQ</sequence>
<dbReference type="EMBL" id="RJUF01000181">
    <property type="protein sequence ID" value="MCP9765212.1"/>
    <property type="molecule type" value="Genomic_DNA"/>
</dbReference>
<dbReference type="Gene3D" id="1.20.120.450">
    <property type="entry name" value="dinb family like domain"/>
    <property type="match status" value="1"/>
</dbReference>
<evidence type="ECO:0000313" key="3">
    <source>
        <dbReference type="Proteomes" id="UP001204144"/>
    </source>
</evidence>
<dbReference type="RefSeq" id="WP_255038903.1">
    <property type="nucleotide sequence ID" value="NZ_RJUF01000181.1"/>
</dbReference>
<dbReference type="SUPFAM" id="SSF109854">
    <property type="entry name" value="DinB/YfiT-like putative metalloenzymes"/>
    <property type="match status" value="1"/>
</dbReference>
<dbReference type="InterPro" id="IPR034660">
    <property type="entry name" value="DinB/YfiT-like"/>
</dbReference>
<evidence type="ECO:0000259" key="1">
    <source>
        <dbReference type="Pfam" id="PF12867"/>
    </source>
</evidence>